<proteinExistence type="predicted"/>
<sequence length="204" mass="24176">MINRRERKKELTKEIIIDSALALFEEKGFQETYMEEIATKSDISKGTLYNYFQDKESILSAYFQALINNHDNNFSEVSEKFKETRDIKETLNKILDFINHIFRENIQYTSIYFRYRLQTLFNVNPIDNPNRSGLENLISEVIKNAQENNQLRNDISSIIMARNFQFMYMNYFISSIYGNENIDLELSKSQIIELFLNGAKLQKN</sequence>
<feature type="domain" description="HTH tetR-type" evidence="3">
    <location>
        <begin position="10"/>
        <end position="70"/>
    </location>
</feature>
<dbReference type="PROSITE" id="PS50977">
    <property type="entry name" value="HTH_TETR_2"/>
    <property type="match status" value="1"/>
</dbReference>
<dbReference type="InterPro" id="IPR009057">
    <property type="entry name" value="Homeodomain-like_sf"/>
</dbReference>
<accession>A0A0B5QLH1</accession>
<keyword evidence="1 2" id="KW-0238">DNA-binding</keyword>
<dbReference type="SUPFAM" id="SSF48498">
    <property type="entry name" value="Tetracyclin repressor-like, C-terminal domain"/>
    <property type="match status" value="1"/>
</dbReference>
<dbReference type="KEGG" id="cbei:LF65_02231"/>
<dbReference type="PRINTS" id="PR00455">
    <property type="entry name" value="HTHTETR"/>
</dbReference>
<dbReference type="GO" id="GO:0003677">
    <property type="term" value="F:DNA binding"/>
    <property type="evidence" value="ECO:0007669"/>
    <property type="project" value="UniProtKB-UniRule"/>
</dbReference>
<evidence type="ECO:0000256" key="2">
    <source>
        <dbReference type="PROSITE-ProRule" id="PRU00335"/>
    </source>
</evidence>
<gene>
    <name evidence="4" type="ORF">LF65_02231</name>
</gene>
<evidence type="ECO:0000259" key="3">
    <source>
        <dbReference type="PROSITE" id="PS50977"/>
    </source>
</evidence>
<evidence type="ECO:0000256" key="1">
    <source>
        <dbReference type="ARBA" id="ARBA00023125"/>
    </source>
</evidence>
<dbReference type="InterPro" id="IPR001647">
    <property type="entry name" value="HTH_TetR"/>
</dbReference>
<feature type="DNA-binding region" description="H-T-H motif" evidence="2">
    <location>
        <begin position="33"/>
        <end position="52"/>
    </location>
</feature>
<evidence type="ECO:0000313" key="4">
    <source>
        <dbReference type="EMBL" id="AJG98817.1"/>
    </source>
</evidence>
<name>A0A0B5QLH1_CLOBE</name>
<evidence type="ECO:0000313" key="5">
    <source>
        <dbReference type="Proteomes" id="UP000031866"/>
    </source>
</evidence>
<dbReference type="EMBL" id="CP010086">
    <property type="protein sequence ID" value="AJG98817.1"/>
    <property type="molecule type" value="Genomic_DNA"/>
</dbReference>
<dbReference type="Proteomes" id="UP000031866">
    <property type="component" value="Chromosome"/>
</dbReference>
<dbReference type="RefSeq" id="WP_041896106.1">
    <property type="nucleotide sequence ID" value="NZ_CP010086.2"/>
</dbReference>
<dbReference type="Gene3D" id="1.10.357.10">
    <property type="entry name" value="Tetracycline Repressor, domain 2"/>
    <property type="match status" value="1"/>
</dbReference>
<dbReference type="PANTHER" id="PTHR43479:SF11">
    <property type="entry name" value="ACREF_ENVCD OPERON REPRESSOR-RELATED"/>
    <property type="match status" value="1"/>
</dbReference>
<dbReference type="InterPro" id="IPR050624">
    <property type="entry name" value="HTH-type_Tx_Regulator"/>
</dbReference>
<dbReference type="OrthoDB" id="494991at2"/>
<dbReference type="InterPro" id="IPR036271">
    <property type="entry name" value="Tet_transcr_reg_TetR-rel_C_sf"/>
</dbReference>
<dbReference type="PANTHER" id="PTHR43479">
    <property type="entry name" value="ACREF/ENVCD OPERON REPRESSOR-RELATED"/>
    <property type="match status" value="1"/>
</dbReference>
<protein>
    <submittedName>
        <fullName evidence="4">TetR family transcriptional regulator</fullName>
    </submittedName>
</protein>
<dbReference type="STRING" id="1520.LF65_02231"/>
<dbReference type="AlphaFoldDB" id="A0A0B5QLH1"/>
<dbReference type="Pfam" id="PF00440">
    <property type="entry name" value="TetR_N"/>
    <property type="match status" value="1"/>
</dbReference>
<reference evidence="5" key="1">
    <citation type="submission" date="2014-12" db="EMBL/GenBank/DDBJ databases">
        <title>Genome sequence of Clostridium beijerinckii strain 59B.</title>
        <authorList>
            <person name="Little G.T."/>
            <person name="Minton N.P."/>
        </authorList>
    </citation>
    <scope>NUCLEOTIDE SEQUENCE [LARGE SCALE GENOMIC DNA]</scope>
    <source>
        <strain evidence="5">59B</strain>
    </source>
</reference>
<organism evidence="4 5">
    <name type="scientific">Clostridium beijerinckii</name>
    <name type="common">Clostridium MP</name>
    <dbReference type="NCBI Taxonomy" id="1520"/>
    <lineage>
        <taxon>Bacteria</taxon>
        <taxon>Bacillati</taxon>
        <taxon>Bacillota</taxon>
        <taxon>Clostridia</taxon>
        <taxon>Eubacteriales</taxon>
        <taxon>Clostridiaceae</taxon>
        <taxon>Clostridium</taxon>
    </lineage>
</organism>
<dbReference type="SUPFAM" id="SSF46689">
    <property type="entry name" value="Homeodomain-like"/>
    <property type="match status" value="1"/>
</dbReference>